<reference evidence="1 2" key="1">
    <citation type="journal article" date="2022" name="New Phytol.">
        <title>Ecological generalism drives hyperdiversity of secondary metabolite gene clusters in xylarialean endophytes.</title>
        <authorList>
            <person name="Franco M.E.E."/>
            <person name="Wisecaver J.H."/>
            <person name="Arnold A.E."/>
            <person name="Ju Y.M."/>
            <person name="Slot J.C."/>
            <person name="Ahrendt S."/>
            <person name="Moore L.P."/>
            <person name="Eastman K.E."/>
            <person name="Scott K."/>
            <person name="Konkel Z."/>
            <person name="Mondo S.J."/>
            <person name="Kuo A."/>
            <person name="Hayes R.D."/>
            <person name="Haridas S."/>
            <person name="Andreopoulos B."/>
            <person name="Riley R."/>
            <person name="LaButti K."/>
            <person name="Pangilinan J."/>
            <person name="Lipzen A."/>
            <person name="Amirebrahimi M."/>
            <person name="Yan J."/>
            <person name="Adam C."/>
            <person name="Keymanesh K."/>
            <person name="Ng V."/>
            <person name="Louie K."/>
            <person name="Northen T."/>
            <person name="Drula E."/>
            <person name="Henrissat B."/>
            <person name="Hsieh H.M."/>
            <person name="Youens-Clark K."/>
            <person name="Lutzoni F."/>
            <person name="Miadlikowska J."/>
            <person name="Eastwood D.C."/>
            <person name="Hamelin R.C."/>
            <person name="Grigoriev I.V."/>
            <person name="U'Ren J.M."/>
        </authorList>
    </citation>
    <scope>NUCLEOTIDE SEQUENCE [LARGE SCALE GENOMIC DNA]</scope>
    <source>
        <strain evidence="1 2">ER1909</strain>
    </source>
</reference>
<accession>A0ACC0CVL5</accession>
<comment type="caution">
    <text evidence="1">The sequence shown here is derived from an EMBL/GenBank/DDBJ whole genome shotgun (WGS) entry which is preliminary data.</text>
</comment>
<evidence type="ECO:0000313" key="2">
    <source>
        <dbReference type="Proteomes" id="UP001497680"/>
    </source>
</evidence>
<sequence>MASIGMAYQGVNSRSSSSGGIWLGKNGPNTLRFRNEAGSSAILVVWDAPKGDYESSFMSKRQPKITYSLTAGAEVQVSAGNGVSGAWAALYGGHTKLTKYGQVDETWGEFTTGADATADVSWNVNTHGSRMTIKVQGSGCVSDADRCSFHCKSGDTCGESGTYKLKNCEAGSQKGASIGYPDGINPEGGCKGWSNGGHLDVSLGK</sequence>
<name>A0ACC0CVL5_9PEZI</name>
<gene>
    <name evidence="1" type="ORF">F4821DRAFT_242464</name>
</gene>
<keyword evidence="2" id="KW-1185">Reference proteome</keyword>
<dbReference type="Proteomes" id="UP001497680">
    <property type="component" value="Unassembled WGS sequence"/>
</dbReference>
<protein>
    <submittedName>
        <fullName evidence="1">Uncharacterized protein</fullName>
    </submittedName>
</protein>
<organism evidence="1 2">
    <name type="scientific">Hypoxylon rubiginosum</name>
    <dbReference type="NCBI Taxonomy" id="110542"/>
    <lineage>
        <taxon>Eukaryota</taxon>
        <taxon>Fungi</taxon>
        <taxon>Dikarya</taxon>
        <taxon>Ascomycota</taxon>
        <taxon>Pezizomycotina</taxon>
        <taxon>Sordariomycetes</taxon>
        <taxon>Xylariomycetidae</taxon>
        <taxon>Xylariales</taxon>
        <taxon>Hypoxylaceae</taxon>
        <taxon>Hypoxylon</taxon>
    </lineage>
</organism>
<evidence type="ECO:0000313" key="1">
    <source>
        <dbReference type="EMBL" id="KAI6084538.1"/>
    </source>
</evidence>
<dbReference type="EMBL" id="MU394335">
    <property type="protein sequence ID" value="KAI6084538.1"/>
    <property type="molecule type" value="Genomic_DNA"/>
</dbReference>
<proteinExistence type="predicted"/>